<evidence type="ECO:0000259" key="9">
    <source>
        <dbReference type="Pfam" id="PF01979"/>
    </source>
</evidence>
<dbReference type="RefSeq" id="WP_172190457.1">
    <property type="nucleotide sequence ID" value="NZ_CAWPPK010000306.1"/>
</dbReference>
<keyword evidence="11" id="KW-1185">Reference proteome</keyword>
<evidence type="ECO:0000256" key="7">
    <source>
        <dbReference type="NCBIfam" id="TIGR02967"/>
    </source>
</evidence>
<protein>
    <recommendedName>
        <fullName evidence="3 7">Guanine deaminase</fullName>
        <shortName evidence="8">Guanase</shortName>
        <ecNumber evidence="3 7">3.5.4.3</ecNumber>
    </recommendedName>
    <alternativeName>
        <fullName evidence="8">Guanine aminohydrolase</fullName>
    </alternativeName>
</protein>
<comment type="similarity">
    <text evidence="2 8">Belongs to the metallo-dependent hydrolases superfamily. ATZ/TRZ family.</text>
</comment>
<evidence type="ECO:0000256" key="3">
    <source>
        <dbReference type="ARBA" id="ARBA00012781"/>
    </source>
</evidence>
<evidence type="ECO:0000313" key="11">
    <source>
        <dbReference type="Proteomes" id="UP000702425"/>
    </source>
</evidence>
<feature type="domain" description="Amidohydrolase-related" evidence="9">
    <location>
        <begin position="78"/>
        <end position="444"/>
    </location>
</feature>
<dbReference type="Gene3D" id="2.30.40.10">
    <property type="entry name" value="Urease, subunit C, domain 1"/>
    <property type="match status" value="1"/>
</dbReference>
<comment type="catalytic activity">
    <reaction evidence="8">
        <text>guanine + H2O + H(+) = xanthine + NH4(+)</text>
        <dbReference type="Rhea" id="RHEA:14665"/>
        <dbReference type="ChEBI" id="CHEBI:15377"/>
        <dbReference type="ChEBI" id="CHEBI:15378"/>
        <dbReference type="ChEBI" id="CHEBI:16235"/>
        <dbReference type="ChEBI" id="CHEBI:17712"/>
        <dbReference type="ChEBI" id="CHEBI:28938"/>
        <dbReference type="EC" id="3.5.4.3"/>
    </reaction>
</comment>
<dbReference type="SUPFAM" id="SSF51338">
    <property type="entry name" value="Composite domain of metallo-dependent hydrolases"/>
    <property type="match status" value="1"/>
</dbReference>
<comment type="cofactor">
    <cofactor evidence="8">
        <name>Zn(2+)</name>
        <dbReference type="ChEBI" id="CHEBI:29105"/>
    </cofactor>
    <text evidence="8">Binds 1 zinc ion per subunit.</text>
</comment>
<dbReference type="NCBIfam" id="TIGR02967">
    <property type="entry name" value="guan_deamin"/>
    <property type="match status" value="1"/>
</dbReference>
<dbReference type="SUPFAM" id="SSF51556">
    <property type="entry name" value="Metallo-dependent hydrolases"/>
    <property type="match status" value="1"/>
</dbReference>
<gene>
    <name evidence="10" type="primary">guaD</name>
    <name evidence="10" type="ORF">E5S67_04332</name>
</gene>
<dbReference type="PANTHER" id="PTHR11271:SF6">
    <property type="entry name" value="GUANINE DEAMINASE"/>
    <property type="match status" value="1"/>
</dbReference>
<evidence type="ECO:0000313" key="10">
    <source>
        <dbReference type="EMBL" id="NQE36567.1"/>
    </source>
</evidence>
<evidence type="ECO:0000256" key="2">
    <source>
        <dbReference type="ARBA" id="ARBA00006745"/>
    </source>
</evidence>
<proteinExistence type="inferred from homology"/>
<dbReference type="PANTHER" id="PTHR11271">
    <property type="entry name" value="GUANINE DEAMINASE"/>
    <property type="match status" value="1"/>
</dbReference>
<evidence type="ECO:0000256" key="1">
    <source>
        <dbReference type="ARBA" id="ARBA00004984"/>
    </source>
</evidence>
<evidence type="ECO:0000256" key="4">
    <source>
        <dbReference type="ARBA" id="ARBA00022723"/>
    </source>
</evidence>
<keyword evidence="5 8" id="KW-0378">Hydrolase</keyword>
<dbReference type="InterPro" id="IPR006680">
    <property type="entry name" value="Amidohydro-rel"/>
</dbReference>
<dbReference type="NCBIfam" id="NF006679">
    <property type="entry name" value="PRK09228.1"/>
    <property type="match status" value="1"/>
</dbReference>
<comment type="function">
    <text evidence="8">Catalyzes the hydrolytic deamination of guanine, producing xanthine and ammonia.</text>
</comment>
<organism evidence="10 11">
    <name type="scientific">Microcoleus asticus IPMA8</name>
    <dbReference type="NCBI Taxonomy" id="2563858"/>
    <lineage>
        <taxon>Bacteria</taxon>
        <taxon>Bacillati</taxon>
        <taxon>Cyanobacteriota</taxon>
        <taxon>Cyanophyceae</taxon>
        <taxon>Oscillatoriophycideae</taxon>
        <taxon>Oscillatoriales</taxon>
        <taxon>Microcoleaceae</taxon>
        <taxon>Microcoleus</taxon>
        <taxon>Microcoleus asticus</taxon>
    </lineage>
</organism>
<dbReference type="EC" id="3.5.4.3" evidence="3 7"/>
<dbReference type="InterPro" id="IPR014311">
    <property type="entry name" value="Guanine_deaminase"/>
</dbReference>
<comment type="caution">
    <text evidence="10">The sequence shown here is derived from an EMBL/GenBank/DDBJ whole genome shotgun (WGS) entry which is preliminary data.</text>
</comment>
<dbReference type="Gene3D" id="3.20.20.140">
    <property type="entry name" value="Metal-dependent hydrolases"/>
    <property type="match status" value="1"/>
</dbReference>
<dbReference type="Pfam" id="PF01979">
    <property type="entry name" value="Amidohydro_1"/>
    <property type="match status" value="1"/>
</dbReference>
<dbReference type="CDD" id="cd01303">
    <property type="entry name" value="GDEase"/>
    <property type="match status" value="1"/>
</dbReference>
<evidence type="ECO:0000256" key="5">
    <source>
        <dbReference type="ARBA" id="ARBA00022801"/>
    </source>
</evidence>
<name>A0ABX2D1P4_9CYAN</name>
<keyword evidence="4 8" id="KW-0479">Metal-binding</keyword>
<dbReference type="InterPro" id="IPR051607">
    <property type="entry name" value="Metallo-dep_hydrolases"/>
</dbReference>
<reference evidence="10 11" key="1">
    <citation type="journal article" date="2020" name="Sci. Rep.">
        <title>A novel cyanobacterial geosmin producer, revising GeoA distribution and dispersion patterns in Bacteria.</title>
        <authorList>
            <person name="Churro C."/>
            <person name="Semedo-Aguiar A.P."/>
            <person name="Silva A.D."/>
            <person name="Pereira-Leal J.B."/>
            <person name="Leite R.B."/>
        </authorList>
    </citation>
    <scope>NUCLEOTIDE SEQUENCE [LARGE SCALE GENOMIC DNA]</scope>
    <source>
        <strain evidence="10 11">IPMA8</strain>
    </source>
</reference>
<dbReference type="GO" id="GO:0008892">
    <property type="term" value="F:guanine deaminase activity"/>
    <property type="evidence" value="ECO:0007669"/>
    <property type="project" value="UniProtKB-EC"/>
</dbReference>
<sequence>MAINQNLSVSKNSIKAFRGAFLDFVEDPFYVAQNQSVRYVPDGLLVVENGIVKAFGAYDRLKEKFSDITVSEYPGMLLMPGFIDIHVHFSQTGMIAAYGKQLLDWLNQYTFPTELKFKDREYAEQVAAIFLDELLRNGTTTAVVLAAVFSASVDAFFEAASRRNLRMIAGKVMMDRNAPKYLTDTAQESYQDSKKLIEKWHHNQRLLYAVSPRFAPTSTPEQLKLAGKLLQEHPDVYLHTHLSENVNEVAWVKELFPECKGYLDVYDRAGLVGERSIFAHGVQLTNAEFQRLSEAKSTIAFCPTSNLFLGSGLFDLEKAKSIDVPIKVGLATDVGAGTSLSMLQTANEAYKVAQLRQYSLSAFQALFLATLGSARALCLDDRIGNFEVGKEADFVVLDLRSTPLMAFRNSAAPATTLEELADRAFSLIIMGDDRAVHATYILGELAYSKAD</sequence>
<comment type="pathway">
    <text evidence="1 8">Purine metabolism; guanine degradation; xanthine from guanine: step 1/1.</text>
</comment>
<dbReference type="InterPro" id="IPR011059">
    <property type="entry name" value="Metal-dep_hydrolase_composite"/>
</dbReference>
<evidence type="ECO:0000256" key="8">
    <source>
        <dbReference type="RuleBase" id="RU366009"/>
    </source>
</evidence>
<keyword evidence="6 8" id="KW-0862">Zinc</keyword>
<evidence type="ECO:0000256" key="6">
    <source>
        <dbReference type="ARBA" id="ARBA00022833"/>
    </source>
</evidence>
<dbReference type="Proteomes" id="UP000702425">
    <property type="component" value="Unassembled WGS sequence"/>
</dbReference>
<dbReference type="EMBL" id="SRRZ01000089">
    <property type="protein sequence ID" value="NQE36567.1"/>
    <property type="molecule type" value="Genomic_DNA"/>
</dbReference>
<dbReference type="InterPro" id="IPR032466">
    <property type="entry name" value="Metal_Hydrolase"/>
</dbReference>
<accession>A0ABX2D1P4</accession>